<name>A0A1T4RYX9_9BACT</name>
<dbReference type="STRING" id="413434.SAMN04488132_1174"/>
<gene>
    <name evidence="1" type="ORF">SAMN04488132_1174</name>
</gene>
<keyword evidence="2" id="KW-1185">Reference proteome</keyword>
<accession>A0A1T4RYX9</accession>
<sequence>MEELEMRTSKLLAPPDYQGSKNATGETFTQITRPGVTYCMGFDWLEFTAHADLNHLPEQPFLFQHENTGHGTKYFTELWRIDTIVHGEVLPFAELEMLPRPSFLAKNLVKVKIANRFCYSPDLHVNIENFCREYSLTFLNYTRVDLFIDVQQIARYSTNIQAFMLDCASRKLVMKGKSMKIHYSRNEVTGITWGSRSSGTSITMYNKTEEMIKKTWKPWIEQLWKESHFDMDTDVYRIEFSLKKPRNLIVDGIDQTGEDPQSLFDFTDIDLLRKFTSLLSYYYHHHFQMAYNEPGVRFSRMKRYTPLILEATPYFSTSVCVKPKSTNYTKSFIKRLAIDALFYQKKGDCLQSSFILDHVLGVVERYSLGKWFHEKFHWLNLRRSQKSVFDYINNDLIKTQMLSETQIDYSPFMPHVFNNN</sequence>
<dbReference type="Proteomes" id="UP000190888">
    <property type="component" value="Unassembled WGS sequence"/>
</dbReference>
<evidence type="ECO:0008006" key="3">
    <source>
        <dbReference type="Google" id="ProtNLM"/>
    </source>
</evidence>
<organism evidence="1 2">
    <name type="scientific">Sediminibacterium ginsengisoli</name>
    <dbReference type="NCBI Taxonomy" id="413434"/>
    <lineage>
        <taxon>Bacteria</taxon>
        <taxon>Pseudomonadati</taxon>
        <taxon>Bacteroidota</taxon>
        <taxon>Chitinophagia</taxon>
        <taxon>Chitinophagales</taxon>
        <taxon>Chitinophagaceae</taxon>
        <taxon>Sediminibacterium</taxon>
    </lineage>
</organism>
<dbReference type="OrthoDB" id="679999at2"/>
<evidence type="ECO:0000313" key="2">
    <source>
        <dbReference type="Proteomes" id="UP000190888"/>
    </source>
</evidence>
<reference evidence="1 2" key="1">
    <citation type="submission" date="2017-02" db="EMBL/GenBank/DDBJ databases">
        <authorList>
            <person name="Peterson S.W."/>
        </authorList>
    </citation>
    <scope>NUCLEOTIDE SEQUENCE [LARGE SCALE GENOMIC DNA]</scope>
    <source>
        <strain evidence="1 2">DSM 22335</strain>
    </source>
</reference>
<dbReference type="AlphaFoldDB" id="A0A1T4RYX9"/>
<evidence type="ECO:0000313" key="1">
    <source>
        <dbReference type="EMBL" id="SKA21172.1"/>
    </source>
</evidence>
<dbReference type="EMBL" id="FUWH01000017">
    <property type="protein sequence ID" value="SKA21172.1"/>
    <property type="molecule type" value="Genomic_DNA"/>
</dbReference>
<protein>
    <recommendedName>
        <fullName evidence="3">Replication initiation factor</fullName>
    </recommendedName>
</protein>
<dbReference type="RefSeq" id="WP_078832893.1">
    <property type="nucleotide sequence ID" value="NZ_FUWH01000017.1"/>
</dbReference>
<proteinExistence type="predicted"/>